<feature type="transmembrane region" description="Helical" evidence="1">
    <location>
        <begin position="163"/>
        <end position="181"/>
    </location>
</feature>
<feature type="transmembrane region" description="Helical" evidence="1">
    <location>
        <begin position="254"/>
        <end position="271"/>
    </location>
</feature>
<keyword evidence="1" id="KW-1133">Transmembrane helix</keyword>
<evidence type="ECO:0000259" key="2">
    <source>
        <dbReference type="Pfam" id="PF00892"/>
    </source>
</evidence>
<dbReference type="Pfam" id="PF00892">
    <property type="entry name" value="EamA"/>
    <property type="match status" value="1"/>
</dbReference>
<dbReference type="SUPFAM" id="SSF103481">
    <property type="entry name" value="Multidrug resistance efflux transporter EmrE"/>
    <property type="match status" value="2"/>
</dbReference>
<feature type="transmembrane region" description="Helical" evidence="1">
    <location>
        <begin position="111"/>
        <end position="130"/>
    </location>
</feature>
<protein>
    <submittedName>
        <fullName evidence="3">DMT family transporter</fullName>
    </submittedName>
</protein>
<feature type="transmembrane region" description="Helical" evidence="1">
    <location>
        <begin position="277"/>
        <end position="296"/>
    </location>
</feature>
<evidence type="ECO:0000313" key="3">
    <source>
        <dbReference type="EMBL" id="NKC04993.1"/>
    </source>
</evidence>
<keyword evidence="1" id="KW-0812">Transmembrane</keyword>
<dbReference type="Proteomes" id="UP000704467">
    <property type="component" value="Unassembled WGS sequence"/>
</dbReference>
<accession>A0ABX1DPY4</accession>
<reference evidence="3 4" key="1">
    <citation type="submission" date="2020-03" db="EMBL/GenBank/DDBJ databases">
        <title>Whole genome sequencing of clinical and environmental type strains of Ochrobactrum.</title>
        <authorList>
            <person name="Dharne M."/>
        </authorList>
    </citation>
    <scope>NUCLEOTIDE SEQUENCE [LARGE SCALE GENOMIC DNA]</scope>
    <source>
        <strain evidence="3 4">CIP 109452</strain>
    </source>
</reference>
<dbReference type="Gene3D" id="1.10.3730.20">
    <property type="match status" value="1"/>
</dbReference>
<evidence type="ECO:0000313" key="4">
    <source>
        <dbReference type="Proteomes" id="UP000704467"/>
    </source>
</evidence>
<feature type="transmembrane region" description="Helical" evidence="1">
    <location>
        <begin position="87"/>
        <end position="105"/>
    </location>
</feature>
<keyword evidence="4" id="KW-1185">Reference proteome</keyword>
<feature type="transmembrane region" description="Helical" evidence="1">
    <location>
        <begin position="221"/>
        <end position="242"/>
    </location>
</feature>
<gene>
    <name evidence="3" type="ORF">HED55_22895</name>
</gene>
<proteinExistence type="predicted"/>
<organism evidence="3 4">
    <name type="scientific">Brucella haematophila</name>
    <dbReference type="NCBI Taxonomy" id="419474"/>
    <lineage>
        <taxon>Bacteria</taxon>
        <taxon>Pseudomonadati</taxon>
        <taxon>Pseudomonadota</taxon>
        <taxon>Alphaproteobacteria</taxon>
        <taxon>Hyphomicrobiales</taxon>
        <taxon>Brucellaceae</taxon>
        <taxon>Brucella/Ochrobactrum group</taxon>
        <taxon>Brucella</taxon>
    </lineage>
</organism>
<sequence length="305" mass="32560">MIAHYVATLGRGISPRVLWQGRESLLLCLLAMALFATSDAIAKKLSVSFHPIQIGWFRYLAAATLFGVLCLRKGLPKPSARPGAQIIRGFGMAGATILLVMALRLQPMAEATALVFLSPAFVTLLSVFLLKERVNWYRWLGVAGGLIGVIVILRPGLAAYNPAALFSIASAACWATAMVMTRKAVLVDSLETTLAYSAMSGLVILSIGQPFVFVVPDCFEGAMSVLMGVLWLAAHVAIAIAYRRPEAQLSRLAPVSYTHLIWAIGLGYLVFGSIPDALTLLGAAVIVLSGLATFRMQAATDNSPK</sequence>
<dbReference type="EMBL" id="JAAVLN010000003">
    <property type="protein sequence ID" value="NKC04993.1"/>
    <property type="molecule type" value="Genomic_DNA"/>
</dbReference>
<feature type="transmembrane region" description="Helical" evidence="1">
    <location>
        <begin position="56"/>
        <end position="75"/>
    </location>
</feature>
<dbReference type="InterPro" id="IPR000620">
    <property type="entry name" value="EamA_dom"/>
</dbReference>
<name>A0ABX1DPY4_9HYPH</name>
<dbReference type="InterPro" id="IPR037185">
    <property type="entry name" value="EmrE-like"/>
</dbReference>
<dbReference type="PANTHER" id="PTHR22911">
    <property type="entry name" value="ACYL-MALONYL CONDENSING ENZYME-RELATED"/>
    <property type="match status" value="1"/>
</dbReference>
<evidence type="ECO:0000256" key="1">
    <source>
        <dbReference type="SAM" id="Phobius"/>
    </source>
</evidence>
<feature type="domain" description="EamA" evidence="2">
    <location>
        <begin position="25"/>
        <end position="153"/>
    </location>
</feature>
<dbReference type="RefSeq" id="WP_138784404.1">
    <property type="nucleotide sequence ID" value="NZ_JBHEEQ010000001.1"/>
</dbReference>
<keyword evidence="1" id="KW-0472">Membrane</keyword>
<feature type="transmembrane region" description="Helical" evidence="1">
    <location>
        <begin position="137"/>
        <end position="157"/>
    </location>
</feature>
<comment type="caution">
    <text evidence="3">The sequence shown here is derived from an EMBL/GenBank/DDBJ whole genome shotgun (WGS) entry which is preliminary data.</text>
</comment>
<dbReference type="PANTHER" id="PTHR22911:SF103">
    <property type="entry name" value="BLR2811 PROTEIN"/>
    <property type="match status" value="1"/>
</dbReference>
<feature type="transmembrane region" description="Helical" evidence="1">
    <location>
        <begin position="193"/>
        <end position="215"/>
    </location>
</feature>